<dbReference type="Pfam" id="PF13692">
    <property type="entry name" value="Glyco_trans_1_4"/>
    <property type="match status" value="1"/>
</dbReference>
<reference evidence="2 3" key="1">
    <citation type="journal article" date="2018" name="Syst. Appl. Microbiol.">
        <title>Pectobacterium zantedeschiae sp. nov. a new species of a soft rot pathogen isolated from Calla lily (Zantedeschia spp.).</title>
        <authorList>
            <person name="Waleron M."/>
            <person name="Misztak A."/>
            <person name="Waleron M."/>
            <person name="Franczuk M."/>
            <person name="Jonca J."/>
            <person name="Wielgomas B."/>
            <person name="Mikicinski A."/>
            <person name="Popovic T."/>
            <person name="Waleron K."/>
        </authorList>
    </citation>
    <scope>NUCLEOTIDE SEQUENCE [LARGE SCALE GENOMIC DNA]</scope>
    <source>
        <strain evidence="2 3">9M</strain>
    </source>
</reference>
<dbReference type="Gene3D" id="3.40.50.2000">
    <property type="entry name" value="Glycogen Phosphorylase B"/>
    <property type="match status" value="1"/>
</dbReference>
<evidence type="ECO:0000313" key="3">
    <source>
        <dbReference type="Proteomes" id="UP001138460"/>
    </source>
</evidence>
<gene>
    <name evidence="2" type="ORF">CLR69_09195</name>
</gene>
<comment type="caution">
    <text evidence="2">The sequence shown here is derived from an EMBL/GenBank/DDBJ whole genome shotgun (WGS) entry which is preliminary data.</text>
</comment>
<dbReference type="Proteomes" id="UP001138460">
    <property type="component" value="Unassembled WGS sequence"/>
</dbReference>
<name>A0A9X8P647_9GAMM</name>
<dbReference type="GO" id="GO:0016757">
    <property type="term" value="F:glycosyltransferase activity"/>
    <property type="evidence" value="ECO:0007669"/>
    <property type="project" value="TreeGrafter"/>
</dbReference>
<dbReference type="RefSeq" id="WP_129713369.1">
    <property type="nucleotide sequence ID" value="NZ_JBEHFA010000003.1"/>
</dbReference>
<organism evidence="2 3">
    <name type="scientific">Pectobacterium zantedeschiae</name>
    <dbReference type="NCBI Taxonomy" id="2034769"/>
    <lineage>
        <taxon>Bacteria</taxon>
        <taxon>Pseudomonadati</taxon>
        <taxon>Pseudomonadota</taxon>
        <taxon>Gammaproteobacteria</taxon>
        <taxon>Enterobacterales</taxon>
        <taxon>Pectobacteriaceae</taxon>
        <taxon>Pectobacterium</taxon>
    </lineage>
</organism>
<protein>
    <submittedName>
        <fullName evidence="2">Glycosyltransferase</fullName>
    </submittedName>
</protein>
<dbReference type="SUPFAM" id="SSF53756">
    <property type="entry name" value="UDP-Glycosyltransferase/glycogen phosphorylase"/>
    <property type="match status" value="1"/>
</dbReference>
<evidence type="ECO:0000313" key="2">
    <source>
        <dbReference type="EMBL" id="RYC45146.1"/>
    </source>
</evidence>
<keyword evidence="1" id="KW-0808">Transferase</keyword>
<dbReference type="PANTHER" id="PTHR46401:SF2">
    <property type="entry name" value="GLYCOSYLTRANSFERASE WBBK-RELATED"/>
    <property type="match status" value="1"/>
</dbReference>
<dbReference type="PANTHER" id="PTHR46401">
    <property type="entry name" value="GLYCOSYLTRANSFERASE WBBK-RELATED"/>
    <property type="match status" value="1"/>
</dbReference>
<dbReference type="GO" id="GO:0009103">
    <property type="term" value="P:lipopolysaccharide biosynthetic process"/>
    <property type="evidence" value="ECO:0007669"/>
    <property type="project" value="TreeGrafter"/>
</dbReference>
<sequence length="395" mass="45267">MKRVLYVCPEFPVNPDSGGKKVFFKNLVSLVNSDYISHLDCVFLDVDLKSTIDDFPLHIKCNGRFFLFERNGKKAEQLTLVEKLFSFVRYVFNSNPRFVHVRDNPNAKNEIKALIERNNYDVIISDHLASYALINDYADSVTHISHNIEGDIFIDRFKYTKGIERCFSLIELFKTKRLERKIYGRFKNIYFLSDFDKSRAENIFGLNNTKLGSFVIPFHDIGVDVSQNKKNIVFIGGEGYFPNKEAIEWICNELAPLTHDISYQVIGGNNKLSNTYKHVSNVHFLGFLSEELLTETVRNARLMISPVIFGSGIKIKVVEALSYGLPCFCTIESMKGIEIRDGCKPFDRNRPIAEIADELEALINNSTELKKMSSSIVNFYAENKRNLITDIIKDS</sequence>
<dbReference type="AlphaFoldDB" id="A0A9X8P647"/>
<keyword evidence="3" id="KW-1185">Reference proteome</keyword>
<dbReference type="EMBL" id="NWTM01000001">
    <property type="protein sequence ID" value="RYC45146.1"/>
    <property type="molecule type" value="Genomic_DNA"/>
</dbReference>
<proteinExistence type="predicted"/>
<accession>A0A9X8P647</accession>
<dbReference type="OrthoDB" id="9815351at2"/>
<evidence type="ECO:0000256" key="1">
    <source>
        <dbReference type="ARBA" id="ARBA00022679"/>
    </source>
</evidence>